<gene>
    <name evidence="2" type="ORF">HannXRQ_Chr14g0443441</name>
</gene>
<organism evidence="2 3">
    <name type="scientific">Helianthus annuus</name>
    <name type="common">Common sunflower</name>
    <dbReference type="NCBI Taxonomy" id="4232"/>
    <lineage>
        <taxon>Eukaryota</taxon>
        <taxon>Viridiplantae</taxon>
        <taxon>Streptophyta</taxon>
        <taxon>Embryophyta</taxon>
        <taxon>Tracheophyta</taxon>
        <taxon>Spermatophyta</taxon>
        <taxon>Magnoliopsida</taxon>
        <taxon>eudicotyledons</taxon>
        <taxon>Gunneridae</taxon>
        <taxon>Pentapetalae</taxon>
        <taxon>asterids</taxon>
        <taxon>campanulids</taxon>
        <taxon>Asterales</taxon>
        <taxon>Asteraceae</taxon>
        <taxon>Asteroideae</taxon>
        <taxon>Heliantheae alliance</taxon>
        <taxon>Heliantheae</taxon>
        <taxon>Helianthus</taxon>
    </lineage>
</organism>
<evidence type="ECO:0000313" key="2">
    <source>
        <dbReference type="EMBL" id="OTF98240.1"/>
    </source>
</evidence>
<keyword evidence="1" id="KW-0812">Transmembrane</keyword>
<accession>A0A251SL79</accession>
<reference evidence="3" key="1">
    <citation type="journal article" date="2017" name="Nature">
        <title>The sunflower genome provides insights into oil metabolism, flowering and Asterid evolution.</title>
        <authorList>
            <person name="Badouin H."/>
            <person name="Gouzy J."/>
            <person name="Grassa C.J."/>
            <person name="Murat F."/>
            <person name="Staton S.E."/>
            <person name="Cottret L."/>
            <person name="Lelandais-Briere C."/>
            <person name="Owens G.L."/>
            <person name="Carrere S."/>
            <person name="Mayjonade B."/>
            <person name="Legrand L."/>
            <person name="Gill N."/>
            <person name="Kane N.C."/>
            <person name="Bowers J.E."/>
            <person name="Hubner S."/>
            <person name="Bellec A."/>
            <person name="Berard A."/>
            <person name="Berges H."/>
            <person name="Blanchet N."/>
            <person name="Boniface M.C."/>
            <person name="Brunel D."/>
            <person name="Catrice O."/>
            <person name="Chaidir N."/>
            <person name="Claudel C."/>
            <person name="Donnadieu C."/>
            <person name="Faraut T."/>
            <person name="Fievet G."/>
            <person name="Helmstetter N."/>
            <person name="King M."/>
            <person name="Knapp S.J."/>
            <person name="Lai Z."/>
            <person name="Le Paslier M.C."/>
            <person name="Lippi Y."/>
            <person name="Lorenzon L."/>
            <person name="Mandel J.R."/>
            <person name="Marage G."/>
            <person name="Marchand G."/>
            <person name="Marquand E."/>
            <person name="Bret-Mestries E."/>
            <person name="Morien E."/>
            <person name="Nambeesan S."/>
            <person name="Nguyen T."/>
            <person name="Pegot-Espagnet P."/>
            <person name="Pouilly N."/>
            <person name="Raftis F."/>
            <person name="Sallet E."/>
            <person name="Schiex T."/>
            <person name="Thomas J."/>
            <person name="Vandecasteele C."/>
            <person name="Vares D."/>
            <person name="Vear F."/>
            <person name="Vautrin S."/>
            <person name="Crespi M."/>
            <person name="Mangin B."/>
            <person name="Burke J.M."/>
            <person name="Salse J."/>
            <person name="Munos S."/>
            <person name="Vincourt P."/>
            <person name="Rieseberg L.H."/>
            <person name="Langlade N.B."/>
        </authorList>
    </citation>
    <scope>NUCLEOTIDE SEQUENCE [LARGE SCALE GENOMIC DNA]</scope>
    <source>
        <strain evidence="3">cv. SF193</strain>
    </source>
</reference>
<keyword evidence="1" id="KW-1133">Transmembrane helix</keyword>
<keyword evidence="1" id="KW-0472">Membrane</keyword>
<evidence type="ECO:0000313" key="3">
    <source>
        <dbReference type="Proteomes" id="UP000215914"/>
    </source>
</evidence>
<protein>
    <submittedName>
        <fullName evidence="2">Uncharacterized protein</fullName>
    </submittedName>
</protein>
<sequence length="50" mass="5706">MRTLGLAIVEPGVIRILNSCFNFLVSILVLIKSVLDNTHCRFIPIYFQIN</sequence>
<proteinExistence type="predicted"/>
<name>A0A251SL79_HELAN</name>
<dbReference type="EMBL" id="CM007903">
    <property type="protein sequence ID" value="OTF98240.1"/>
    <property type="molecule type" value="Genomic_DNA"/>
</dbReference>
<feature type="transmembrane region" description="Helical" evidence="1">
    <location>
        <begin position="12"/>
        <end position="31"/>
    </location>
</feature>
<dbReference type="Proteomes" id="UP000215914">
    <property type="component" value="Chromosome 14"/>
</dbReference>
<evidence type="ECO:0000256" key="1">
    <source>
        <dbReference type="SAM" id="Phobius"/>
    </source>
</evidence>
<dbReference type="InParanoid" id="A0A251SL79"/>
<dbReference type="AlphaFoldDB" id="A0A251SL79"/>
<keyword evidence="3" id="KW-1185">Reference proteome</keyword>